<organism evidence="1 2">
    <name type="scientific">Cupriavidus basilensis</name>
    <dbReference type="NCBI Taxonomy" id="68895"/>
    <lineage>
        <taxon>Bacteria</taxon>
        <taxon>Pseudomonadati</taxon>
        <taxon>Pseudomonadota</taxon>
        <taxon>Betaproteobacteria</taxon>
        <taxon>Burkholderiales</taxon>
        <taxon>Burkholderiaceae</taxon>
        <taxon>Cupriavidus</taxon>
    </lineage>
</organism>
<reference evidence="1 2" key="1">
    <citation type="submission" date="2020-10" db="EMBL/GenBank/DDBJ databases">
        <title>Complete genome sequence of Cupriavidus basilensis CCUG 49340T.</title>
        <authorList>
            <person name="Salva-Serra F."/>
            <person name="Donoso R.A."/>
            <person name="Cho K.H."/>
            <person name="Yoo J.A."/>
            <person name="Lee K."/>
            <person name="Yoon S.-H."/>
            <person name="Perez-Pantoja D."/>
            <person name="Moore E.R.B."/>
        </authorList>
    </citation>
    <scope>NUCLEOTIDE SEQUENCE [LARGE SCALE GENOMIC DNA]</scope>
    <source>
        <strain evidence="2">CCUG 49340</strain>
        <plasmid evidence="1 2">pRK1-5</plasmid>
    </source>
</reference>
<accession>A0A7M2HE48</accession>
<dbReference type="Proteomes" id="UP000397656">
    <property type="component" value="Plasmid pRK1-5"/>
</dbReference>
<gene>
    <name evidence="1" type="ORF">F7R26_040670</name>
</gene>
<dbReference type="RefSeq" id="WP_193692311.1">
    <property type="nucleotide sequence ID" value="NZ_CP062809.1"/>
</dbReference>
<dbReference type="GeneID" id="98407289"/>
<dbReference type="EMBL" id="CP062809">
    <property type="protein sequence ID" value="QOT82432.1"/>
    <property type="molecule type" value="Genomic_DNA"/>
</dbReference>
<sequence length="81" mass="9345">MPNEEAIAEHHDDGADRAAARMEAVETAIVDLPLRRVRRFARLKEHVLWLPQSPGLNIKLDESQMRRFARASPHRIDHRTA</sequence>
<geneLocation type="plasmid" evidence="1 2">
    <name>pRK1-5</name>
</geneLocation>
<dbReference type="AlphaFoldDB" id="A0A7M2HE48"/>
<proteinExistence type="predicted"/>
<keyword evidence="1" id="KW-0614">Plasmid</keyword>
<name>A0A7M2HE48_9BURK</name>
<evidence type="ECO:0000313" key="2">
    <source>
        <dbReference type="Proteomes" id="UP000397656"/>
    </source>
</evidence>
<evidence type="ECO:0000313" key="1">
    <source>
        <dbReference type="EMBL" id="QOT82432.1"/>
    </source>
</evidence>
<protein>
    <submittedName>
        <fullName evidence="1">Uncharacterized protein</fullName>
    </submittedName>
</protein>